<proteinExistence type="predicted"/>
<dbReference type="PROSITE" id="PS50943">
    <property type="entry name" value="HTH_CROC1"/>
    <property type="match status" value="1"/>
</dbReference>
<evidence type="ECO:0000259" key="1">
    <source>
        <dbReference type="PROSITE" id="PS50943"/>
    </source>
</evidence>
<dbReference type="InterPro" id="IPR001387">
    <property type="entry name" value="Cro/C1-type_HTH"/>
</dbReference>
<dbReference type="GO" id="GO:0003677">
    <property type="term" value="F:DNA binding"/>
    <property type="evidence" value="ECO:0007669"/>
    <property type="project" value="InterPro"/>
</dbReference>
<evidence type="ECO:0000313" key="3">
    <source>
        <dbReference type="Proteomes" id="UP000256269"/>
    </source>
</evidence>
<dbReference type="CDD" id="cd00093">
    <property type="entry name" value="HTH_XRE"/>
    <property type="match status" value="1"/>
</dbReference>
<sequence>MTNFEAARLEFGDVLRRLREQGGLDGKDLASRLGWHPSKVSKIERGRQTVTDSDLLDILGALAVPDVEAERLRQDLRTLRLKQLAWRRQLRAGHRDRQRQDLVDEQTASTIRIVDLMAVPGVLQTPDYAPAIFVSQAALLEIPAGDIDEAIAVRMQRQHVLYDSSKTIEILIAEAALMHPVCTPAQMAAQVDRLVSATSLTGVRVGLLPAYRPVPHLLPHGFWIVDDVVSAEKVTGEDRETDPEQVAVYERLTDSLWSVAVTGDDARGVLLAVGRRWAELAR</sequence>
<dbReference type="InterPro" id="IPR043917">
    <property type="entry name" value="DUF5753"/>
</dbReference>
<accession>A0A3E0HES1</accession>
<comment type="caution">
    <text evidence="2">The sequence shown here is derived from an EMBL/GenBank/DDBJ whole genome shotgun (WGS) entry which is preliminary data.</text>
</comment>
<evidence type="ECO:0000313" key="2">
    <source>
        <dbReference type="EMBL" id="REH43663.1"/>
    </source>
</evidence>
<dbReference type="EMBL" id="QUNO01000009">
    <property type="protein sequence ID" value="REH43663.1"/>
    <property type="molecule type" value="Genomic_DNA"/>
</dbReference>
<feature type="domain" description="HTH cro/C1-type" evidence="1">
    <location>
        <begin position="15"/>
        <end position="69"/>
    </location>
</feature>
<dbReference type="SMART" id="SM00530">
    <property type="entry name" value="HTH_XRE"/>
    <property type="match status" value="1"/>
</dbReference>
<keyword evidence="3" id="KW-1185">Reference proteome</keyword>
<organism evidence="2 3">
    <name type="scientific">Kutzneria buriramensis</name>
    <dbReference type="NCBI Taxonomy" id="1045776"/>
    <lineage>
        <taxon>Bacteria</taxon>
        <taxon>Bacillati</taxon>
        <taxon>Actinomycetota</taxon>
        <taxon>Actinomycetes</taxon>
        <taxon>Pseudonocardiales</taxon>
        <taxon>Pseudonocardiaceae</taxon>
        <taxon>Kutzneria</taxon>
    </lineage>
</organism>
<name>A0A3E0HES1_9PSEU</name>
<dbReference type="Pfam" id="PF19054">
    <property type="entry name" value="DUF5753"/>
    <property type="match status" value="1"/>
</dbReference>
<dbReference type="InterPro" id="IPR010982">
    <property type="entry name" value="Lambda_DNA-bd_dom_sf"/>
</dbReference>
<protein>
    <submittedName>
        <fullName evidence="2">Transcriptional regulator with XRE-family HTH domain</fullName>
    </submittedName>
</protein>
<dbReference type="SUPFAM" id="SSF47413">
    <property type="entry name" value="lambda repressor-like DNA-binding domains"/>
    <property type="match status" value="1"/>
</dbReference>
<dbReference type="RefSeq" id="WP_170217759.1">
    <property type="nucleotide sequence ID" value="NZ_CP144375.1"/>
</dbReference>
<gene>
    <name evidence="2" type="ORF">BCF44_109206</name>
</gene>
<dbReference type="Proteomes" id="UP000256269">
    <property type="component" value="Unassembled WGS sequence"/>
</dbReference>
<reference evidence="2 3" key="1">
    <citation type="submission" date="2018-08" db="EMBL/GenBank/DDBJ databases">
        <title>Genomic Encyclopedia of Archaeal and Bacterial Type Strains, Phase II (KMG-II): from individual species to whole genera.</title>
        <authorList>
            <person name="Goeker M."/>
        </authorList>
    </citation>
    <scope>NUCLEOTIDE SEQUENCE [LARGE SCALE GENOMIC DNA]</scope>
    <source>
        <strain evidence="2 3">DSM 45791</strain>
    </source>
</reference>
<dbReference type="Gene3D" id="1.10.260.40">
    <property type="entry name" value="lambda repressor-like DNA-binding domains"/>
    <property type="match status" value="1"/>
</dbReference>
<dbReference type="Pfam" id="PF13560">
    <property type="entry name" value="HTH_31"/>
    <property type="match status" value="1"/>
</dbReference>
<dbReference type="AlphaFoldDB" id="A0A3E0HES1"/>